<dbReference type="PROSITE" id="PS50949">
    <property type="entry name" value="HTH_GNTR"/>
    <property type="match status" value="1"/>
</dbReference>
<evidence type="ECO:0000259" key="4">
    <source>
        <dbReference type="PROSITE" id="PS50949"/>
    </source>
</evidence>
<keyword evidence="1" id="KW-0805">Transcription regulation</keyword>
<dbReference type="Pfam" id="PF00392">
    <property type="entry name" value="GntR"/>
    <property type="match status" value="1"/>
</dbReference>
<protein>
    <submittedName>
        <fullName evidence="5">GntR family transcriptional regulator</fullName>
    </submittedName>
</protein>
<dbReference type="Gene3D" id="3.40.1410.10">
    <property type="entry name" value="Chorismate lyase-like"/>
    <property type="match status" value="1"/>
</dbReference>
<dbReference type="PANTHER" id="PTHR44846:SF17">
    <property type="entry name" value="GNTR-FAMILY TRANSCRIPTIONAL REGULATOR"/>
    <property type="match status" value="1"/>
</dbReference>
<keyword evidence="6" id="KW-1185">Reference proteome</keyword>
<comment type="caution">
    <text evidence="5">The sequence shown here is derived from an EMBL/GenBank/DDBJ whole genome shotgun (WGS) entry which is preliminary data.</text>
</comment>
<proteinExistence type="predicted"/>
<dbReference type="SUPFAM" id="SSF64288">
    <property type="entry name" value="Chorismate lyase-like"/>
    <property type="match status" value="1"/>
</dbReference>
<dbReference type="InterPro" id="IPR011663">
    <property type="entry name" value="UTRA"/>
</dbReference>
<organism evidence="5 6">
    <name type="scientific">Ferviditalea candida</name>
    <dbReference type="NCBI Taxonomy" id="3108399"/>
    <lineage>
        <taxon>Bacteria</taxon>
        <taxon>Bacillati</taxon>
        <taxon>Bacillota</taxon>
        <taxon>Bacilli</taxon>
        <taxon>Bacillales</taxon>
        <taxon>Paenibacillaceae</taxon>
        <taxon>Ferviditalea</taxon>
    </lineage>
</organism>
<dbReference type="InterPro" id="IPR028978">
    <property type="entry name" value="Chorismate_lyase_/UTRA_dom_sf"/>
</dbReference>
<dbReference type="Pfam" id="PF07702">
    <property type="entry name" value="UTRA"/>
    <property type="match status" value="1"/>
</dbReference>
<keyword evidence="2" id="KW-0238">DNA-binding</keyword>
<dbReference type="InterPro" id="IPR036388">
    <property type="entry name" value="WH-like_DNA-bd_sf"/>
</dbReference>
<dbReference type="SMART" id="SM00345">
    <property type="entry name" value="HTH_GNTR"/>
    <property type="match status" value="1"/>
</dbReference>
<dbReference type="Proteomes" id="UP001310386">
    <property type="component" value="Unassembled WGS sequence"/>
</dbReference>
<dbReference type="InterPro" id="IPR036390">
    <property type="entry name" value="WH_DNA-bd_sf"/>
</dbReference>
<evidence type="ECO:0000313" key="5">
    <source>
        <dbReference type="EMBL" id="MEB3100853.1"/>
    </source>
</evidence>
<dbReference type="PANTHER" id="PTHR44846">
    <property type="entry name" value="MANNOSYL-D-GLYCERATE TRANSPORT/METABOLISM SYSTEM REPRESSOR MNGR-RELATED"/>
    <property type="match status" value="1"/>
</dbReference>
<dbReference type="RefSeq" id="WP_371752968.1">
    <property type="nucleotide sequence ID" value="NZ_JAYJLD010000004.1"/>
</dbReference>
<reference evidence="5" key="1">
    <citation type="submission" date="2023-12" db="EMBL/GenBank/DDBJ databases">
        <title>Fervidustalea candida gen. nov., sp. nov., a novel member of the family Paenibacillaceae isolated from a geothermal area.</title>
        <authorList>
            <person name="Li W.-J."/>
            <person name="Jiao J.-Y."/>
            <person name="Chen Y."/>
        </authorList>
    </citation>
    <scope>NUCLEOTIDE SEQUENCE</scope>
    <source>
        <strain evidence="5">SYSU GA230002</strain>
    </source>
</reference>
<dbReference type="CDD" id="cd07377">
    <property type="entry name" value="WHTH_GntR"/>
    <property type="match status" value="1"/>
</dbReference>
<evidence type="ECO:0000256" key="1">
    <source>
        <dbReference type="ARBA" id="ARBA00023015"/>
    </source>
</evidence>
<evidence type="ECO:0000256" key="3">
    <source>
        <dbReference type="ARBA" id="ARBA00023163"/>
    </source>
</evidence>
<dbReference type="InterPro" id="IPR000524">
    <property type="entry name" value="Tscrpt_reg_HTH_GntR"/>
</dbReference>
<sequence length="237" mass="27419">MKPAYQRIKEELENQMESGELQEGQRLPSEVEMARRFAVSRETFRAAVRKLEEEGKVRIRHGVGTFVIRPLDPIPSSIDRLSSTSEMIQTAGLQEGQHQESIRREACQTEWAEFLKIRPGDPVIVSERMRKANGEPISFNINIMPYSFVGDVFQMNTLRGSLMRFLEENCGIRIVSANTELVVPLQTDANCQKLRVNPNTTVILLKQIHFDSSHLPVLFSYDYFRNDVFKFWIQRTR</sequence>
<evidence type="ECO:0000313" key="6">
    <source>
        <dbReference type="Proteomes" id="UP001310386"/>
    </source>
</evidence>
<keyword evidence="3" id="KW-0804">Transcription</keyword>
<dbReference type="Gene3D" id="1.10.10.10">
    <property type="entry name" value="Winged helix-like DNA-binding domain superfamily/Winged helix DNA-binding domain"/>
    <property type="match status" value="1"/>
</dbReference>
<dbReference type="SMART" id="SM00866">
    <property type="entry name" value="UTRA"/>
    <property type="match status" value="1"/>
</dbReference>
<dbReference type="PRINTS" id="PR00035">
    <property type="entry name" value="HTHGNTR"/>
</dbReference>
<dbReference type="SUPFAM" id="SSF46785">
    <property type="entry name" value="Winged helix' DNA-binding domain"/>
    <property type="match status" value="1"/>
</dbReference>
<evidence type="ECO:0000256" key="2">
    <source>
        <dbReference type="ARBA" id="ARBA00023125"/>
    </source>
</evidence>
<accession>A0ABU5ZEE3</accession>
<dbReference type="InterPro" id="IPR050679">
    <property type="entry name" value="Bact_HTH_transcr_reg"/>
</dbReference>
<dbReference type="EMBL" id="JAYJLD010000004">
    <property type="protein sequence ID" value="MEB3100853.1"/>
    <property type="molecule type" value="Genomic_DNA"/>
</dbReference>
<name>A0ABU5ZEE3_9BACL</name>
<feature type="domain" description="HTH gntR-type" evidence="4">
    <location>
        <begin position="2"/>
        <end position="70"/>
    </location>
</feature>
<gene>
    <name evidence="5" type="ORF">VF724_04180</name>
</gene>